<feature type="transmembrane region" description="Helical" evidence="8">
    <location>
        <begin position="127"/>
        <end position="149"/>
    </location>
</feature>
<name>A0A0U1KXS9_9FIRM</name>
<dbReference type="GO" id="GO:0005886">
    <property type="term" value="C:plasma membrane"/>
    <property type="evidence" value="ECO:0007669"/>
    <property type="project" value="UniProtKB-SubCell"/>
</dbReference>
<dbReference type="PANTHER" id="PTHR36838">
    <property type="entry name" value="AUXIN EFFLUX CARRIER FAMILY PROTEIN"/>
    <property type="match status" value="1"/>
</dbReference>
<dbReference type="EMBL" id="CTRP01000009">
    <property type="protein sequence ID" value="CQR72220.1"/>
    <property type="molecule type" value="Genomic_DNA"/>
</dbReference>
<protein>
    <submittedName>
        <fullName evidence="9">Malate permease</fullName>
    </submittedName>
</protein>
<evidence type="ECO:0000256" key="4">
    <source>
        <dbReference type="ARBA" id="ARBA00022475"/>
    </source>
</evidence>
<evidence type="ECO:0000313" key="10">
    <source>
        <dbReference type="Proteomes" id="UP000049855"/>
    </source>
</evidence>
<dbReference type="InterPro" id="IPR038770">
    <property type="entry name" value="Na+/solute_symporter_sf"/>
</dbReference>
<dbReference type="Proteomes" id="UP000049855">
    <property type="component" value="Unassembled WGS sequence"/>
</dbReference>
<keyword evidence="3" id="KW-0813">Transport</keyword>
<evidence type="ECO:0000256" key="2">
    <source>
        <dbReference type="ARBA" id="ARBA00010145"/>
    </source>
</evidence>
<gene>
    <name evidence="9" type="ORF">SpAn4DRAFT_5109</name>
</gene>
<evidence type="ECO:0000256" key="8">
    <source>
        <dbReference type="SAM" id="Phobius"/>
    </source>
</evidence>
<sequence>MVFINSLESILSIIIMIFLGYILTQRGVFNENTGKAFTTLVLKISLPAYMVWNLTNTFDQEKLLHLVGGITIPFISMLACYSVGWLISKLIGIEAKHQGVFNCMFFVSNTIFIGLPINLALFGDKSIPYVLLYYIANTTLFWTLGIYLISRDGSDSTPRLFSYQNLKHIFSPPLLGFIVGILLVIADSKLPPFISDVCKYLGNCTTPLSMLFIGISIYSVKPDEIHVSKDVVALVLGRFIIAPFIVFLLTLLIPVPSLMKEVFIVQSAMPIIASASIIAKAYNADYKYAALMTTVTTVIAMVMIPIYMVIFTYLAI</sequence>
<evidence type="ECO:0000313" key="9">
    <source>
        <dbReference type="EMBL" id="CQR72220.1"/>
    </source>
</evidence>
<feature type="transmembrane region" description="Helical" evidence="8">
    <location>
        <begin position="99"/>
        <end position="121"/>
    </location>
</feature>
<dbReference type="RefSeq" id="WP_021166860.1">
    <property type="nucleotide sequence ID" value="NZ_CTRP01000009.1"/>
</dbReference>
<reference evidence="10" key="1">
    <citation type="submission" date="2015-03" db="EMBL/GenBank/DDBJ databases">
        <authorList>
            <person name="Nijsse Bart"/>
        </authorList>
    </citation>
    <scope>NUCLEOTIDE SEQUENCE [LARGE SCALE GENOMIC DNA]</scope>
</reference>
<organism evidence="9 10">
    <name type="scientific">Sporomusa ovata</name>
    <dbReference type="NCBI Taxonomy" id="2378"/>
    <lineage>
        <taxon>Bacteria</taxon>
        <taxon>Bacillati</taxon>
        <taxon>Bacillota</taxon>
        <taxon>Negativicutes</taxon>
        <taxon>Selenomonadales</taxon>
        <taxon>Sporomusaceae</taxon>
        <taxon>Sporomusa</taxon>
    </lineage>
</organism>
<feature type="transmembrane region" description="Helical" evidence="8">
    <location>
        <begin position="200"/>
        <end position="220"/>
    </location>
</feature>
<dbReference type="InterPro" id="IPR004776">
    <property type="entry name" value="Mem_transp_PIN-like"/>
</dbReference>
<dbReference type="GO" id="GO:0055085">
    <property type="term" value="P:transmembrane transport"/>
    <property type="evidence" value="ECO:0007669"/>
    <property type="project" value="InterPro"/>
</dbReference>
<dbReference type="Pfam" id="PF03547">
    <property type="entry name" value="Mem_trans"/>
    <property type="match status" value="1"/>
</dbReference>
<feature type="transmembrane region" description="Helical" evidence="8">
    <location>
        <begin position="232"/>
        <end position="256"/>
    </location>
</feature>
<accession>A0A0U1KXS9</accession>
<keyword evidence="6 8" id="KW-1133">Transmembrane helix</keyword>
<comment type="subcellular location">
    <subcellularLocation>
        <location evidence="1">Cell membrane</location>
        <topology evidence="1">Multi-pass membrane protein</topology>
    </subcellularLocation>
</comment>
<evidence type="ECO:0000256" key="1">
    <source>
        <dbReference type="ARBA" id="ARBA00004651"/>
    </source>
</evidence>
<evidence type="ECO:0000256" key="7">
    <source>
        <dbReference type="ARBA" id="ARBA00023136"/>
    </source>
</evidence>
<keyword evidence="5 8" id="KW-0812">Transmembrane</keyword>
<feature type="transmembrane region" description="Helical" evidence="8">
    <location>
        <begin position="64"/>
        <end position="87"/>
    </location>
</feature>
<keyword evidence="4" id="KW-1003">Cell membrane</keyword>
<feature type="transmembrane region" description="Helical" evidence="8">
    <location>
        <begin position="36"/>
        <end position="52"/>
    </location>
</feature>
<evidence type="ECO:0000256" key="3">
    <source>
        <dbReference type="ARBA" id="ARBA00022448"/>
    </source>
</evidence>
<proteinExistence type="inferred from homology"/>
<feature type="transmembrane region" description="Helical" evidence="8">
    <location>
        <begin position="289"/>
        <end position="315"/>
    </location>
</feature>
<feature type="transmembrane region" description="Helical" evidence="8">
    <location>
        <begin position="262"/>
        <end position="282"/>
    </location>
</feature>
<evidence type="ECO:0000256" key="5">
    <source>
        <dbReference type="ARBA" id="ARBA00022692"/>
    </source>
</evidence>
<keyword evidence="7 8" id="KW-0472">Membrane</keyword>
<dbReference type="PANTHER" id="PTHR36838:SF1">
    <property type="entry name" value="SLR1864 PROTEIN"/>
    <property type="match status" value="1"/>
</dbReference>
<evidence type="ECO:0000256" key="6">
    <source>
        <dbReference type="ARBA" id="ARBA00022989"/>
    </source>
</evidence>
<comment type="similarity">
    <text evidence="2">Belongs to the auxin efflux carrier (TC 2.A.69) family.</text>
</comment>
<feature type="transmembrane region" description="Helical" evidence="8">
    <location>
        <begin position="169"/>
        <end position="188"/>
    </location>
</feature>
<dbReference type="Gene3D" id="1.20.1530.20">
    <property type="match status" value="1"/>
</dbReference>
<keyword evidence="10" id="KW-1185">Reference proteome</keyword>
<dbReference type="AlphaFoldDB" id="A0A0U1KXS9"/>
<feature type="transmembrane region" description="Helical" evidence="8">
    <location>
        <begin position="6"/>
        <end position="24"/>
    </location>
</feature>